<feature type="transmembrane region" description="Helical" evidence="6">
    <location>
        <begin position="120"/>
        <end position="140"/>
    </location>
</feature>
<feature type="transmembrane region" description="Helical" evidence="6">
    <location>
        <begin position="194"/>
        <end position="222"/>
    </location>
</feature>
<sequence>MSGRLERVPDENPSWRAIALSMLIAIVLAMAIGGLLFVPLGLDPLHAYAELFIDGFASPRGIAFTLVKASPLILVGLATIVAWRTGFAYLGFEGCMLAGSVSSAWLALEYLPGRAFAGLPWWSFWIAVMPLAFLAGALWAGSTGWLRARYGGNEALISLMMNYLAIFAVQYLVSGPMRAPGGLPESRRLPHETWLPFIIPGTRAHAGILLAVCAALVVWFAFKKTVFGFELVITGLNARASRYSGVPVERRQIVAACLSGGLAALGGLVNVLGVQHRLVDGMADGTGFIGMVAALLGQLHGLGTVVASVLYAGMGTGADVMQRELGVPSSIVSIVQALIVLFILAAQLLRRYRFRRDPSTGASS</sequence>
<dbReference type="Proteomes" id="UP000494115">
    <property type="component" value="Unassembled WGS sequence"/>
</dbReference>
<protein>
    <recommendedName>
        <fullName evidence="9">ABC transporter permease</fullName>
    </recommendedName>
</protein>
<proteinExistence type="predicted"/>
<dbReference type="GO" id="GO:0022857">
    <property type="term" value="F:transmembrane transporter activity"/>
    <property type="evidence" value="ECO:0007669"/>
    <property type="project" value="InterPro"/>
</dbReference>
<name>A0A6S7BA70_9BURK</name>
<evidence type="ECO:0000256" key="1">
    <source>
        <dbReference type="ARBA" id="ARBA00004651"/>
    </source>
</evidence>
<keyword evidence="5 6" id="KW-0472">Membrane</keyword>
<dbReference type="GO" id="GO:0005886">
    <property type="term" value="C:plasma membrane"/>
    <property type="evidence" value="ECO:0007669"/>
    <property type="project" value="UniProtKB-SubCell"/>
</dbReference>
<evidence type="ECO:0000256" key="3">
    <source>
        <dbReference type="ARBA" id="ARBA00022692"/>
    </source>
</evidence>
<evidence type="ECO:0000313" key="8">
    <source>
        <dbReference type="Proteomes" id="UP000494115"/>
    </source>
</evidence>
<feature type="transmembrane region" description="Helical" evidence="6">
    <location>
        <begin position="89"/>
        <end position="108"/>
    </location>
</feature>
<gene>
    <name evidence="7" type="ORF">LMG28138_03129</name>
</gene>
<dbReference type="Pfam" id="PF02653">
    <property type="entry name" value="BPD_transp_2"/>
    <property type="match status" value="1"/>
</dbReference>
<evidence type="ECO:0008006" key="9">
    <source>
        <dbReference type="Google" id="ProtNLM"/>
    </source>
</evidence>
<evidence type="ECO:0000256" key="6">
    <source>
        <dbReference type="SAM" id="Phobius"/>
    </source>
</evidence>
<feature type="transmembrane region" description="Helical" evidence="6">
    <location>
        <begin position="62"/>
        <end position="83"/>
    </location>
</feature>
<dbReference type="PANTHER" id="PTHR47089">
    <property type="entry name" value="ABC TRANSPORTER, PERMEASE PROTEIN"/>
    <property type="match status" value="1"/>
</dbReference>
<feature type="transmembrane region" description="Helical" evidence="6">
    <location>
        <begin position="331"/>
        <end position="349"/>
    </location>
</feature>
<accession>A0A6S7BA70</accession>
<dbReference type="PANTHER" id="PTHR47089:SF1">
    <property type="entry name" value="GUANOSINE ABC TRANSPORTER PERMEASE PROTEIN NUPP"/>
    <property type="match status" value="1"/>
</dbReference>
<dbReference type="InterPro" id="IPR001851">
    <property type="entry name" value="ABC_transp_permease"/>
</dbReference>
<evidence type="ECO:0000256" key="4">
    <source>
        <dbReference type="ARBA" id="ARBA00022989"/>
    </source>
</evidence>
<keyword evidence="3 6" id="KW-0812">Transmembrane</keyword>
<feature type="transmembrane region" description="Helical" evidence="6">
    <location>
        <begin position="286"/>
        <end position="311"/>
    </location>
</feature>
<feature type="transmembrane region" description="Helical" evidence="6">
    <location>
        <begin position="155"/>
        <end position="173"/>
    </location>
</feature>
<keyword evidence="2" id="KW-1003">Cell membrane</keyword>
<reference evidence="7 8" key="1">
    <citation type="submission" date="2020-04" db="EMBL/GenBank/DDBJ databases">
        <authorList>
            <person name="De Canck E."/>
        </authorList>
    </citation>
    <scope>NUCLEOTIDE SEQUENCE [LARGE SCALE GENOMIC DNA]</scope>
    <source>
        <strain evidence="7 8">LMG 28138</strain>
    </source>
</reference>
<dbReference type="AlphaFoldDB" id="A0A6S7BA70"/>
<evidence type="ECO:0000313" key="7">
    <source>
        <dbReference type="EMBL" id="CAB3791163.1"/>
    </source>
</evidence>
<dbReference type="RefSeq" id="WP_217478431.1">
    <property type="nucleotide sequence ID" value="NZ_CADIKM010000013.1"/>
</dbReference>
<keyword evidence="4 6" id="KW-1133">Transmembrane helix</keyword>
<keyword evidence="8" id="KW-1185">Reference proteome</keyword>
<organism evidence="7 8">
    <name type="scientific">Pararobbsia alpina</name>
    <dbReference type="NCBI Taxonomy" id="621374"/>
    <lineage>
        <taxon>Bacteria</taxon>
        <taxon>Pseudomonadati</taxon>
        <taxon>Pseudomonadota</taxon>
        <taxon>Betaproteobacteria</taxon>
        <taxon>Burkholderiales</taxon>
        <taxon>Burkholderiaceae</taxon>
        <taxon>Pararobbsia</taxon>
    </lineage>
</organism>
<evidence type="ECO:0000256" key="2">
    <source>
        <dbReference type="ARBA" id="ARBA00022475"/>
    </source>
</evidence>
<feature type="transmembrane region" description="Helical" evidence="6">
    <location>
        <begin position="20"/>
        <end position="42"/>
    </location>
</feature>
<comment type="subcellular location">
    <subcellularLocation>
        <location evidence="1">Cell membrane</location>
        <topology evidence="1">Multi-pass membrane protein</topology>
    </subcellularLocation>
</comment>
<evidence type="ECO:0000256" key="5">
    <source>
        <dbReference type="ARBA" id="ARBA00023136"/>
    </source>
</evidence>
<dbReference type="EMBL" id="CADIKM010000013">
    <property type="protein sequence ID" value="CAB3791163.1"/>
    <property type="molecule type" value="Genomic_DNA"/>
</dbReference>
<dbReference type="CDD" id="cd06580">
    <property type="entry name" value="TM_PBP1_transp_TpRbsC_like"/>
    <property type="match status" value="1"/>
</dbReference>
<feature type="transmembrane region" description="Helical" evidence="6">
    <location>
        <begin position="253"/>
        <end position="274"/>
    </location>
</feature>